<protein>
    <submittedName>
        <fullName evidence="1">Uncharacterized protein</fullName>
    </submittedName>
</protein>
<sequence>MNDKTDKNLHVELDKIIRKHISSDVPVELYRGVSKRTEA</sequence>
<dbReference type="KEGG" id="vg:29060201"/>
<evidence type="ECO:0000313" key="2">
    <source>
        <dbReference type="Proteomes" id="UP000204511"/>
    </source>
</evidence>
<name>A0A1B0VUY7_9CAUD</name>
<keyword evidence="2" id="KW-1185">Reference proteome</keyword>
<dbReference type="EMBL" id="KU867307">
    <property type="protein sequence ID" value="ANA49372.1"/>
    <property type="molecule type" value="Genomic_DNA"/>
</dbReference>
<evidence type="ECO:0000313" key="1">
    <source>
        <dbReference type="EMBL" id="ANA49372.1"/>
    </source>
</evidence>
<reference evidence="2" key="1">
    <citation type="submission" date="2016-03" db="EMBL/GenBank/DDBJ databases">
        <authorList>
            <person name="Cucic S."/>
            <person name="Anany H."/>
            <person name="Brovko L."/>
            <person name="Kropinski A.M."/>
            <person name="Griffiths M.W."/>
        </authorList>
    </citation>
    <scope>NUCLEOTIDE SEQUENCE [LARGE SCALE GENOMIC DNA]</scope>
</reference>
<dbReference type="RefSeq" id="YP_009286384.1">
    <property type="nucleotide sequence ID" value="NC_031065.1"/>
</dbReference>
<gene>
    <name evidence="1" type="ORF">CGG41_018</name>
</gene>
<organism evidence="1 2">
    <name type="scientific">Salmonella phage vB_SnwM_CGG4-1</name>
    <dbReference type="NCBI Taxonomy" id="1815631"/>
    <lineage>
        <taxon>Viruses</taxon>
        <taxon>Duplodnaviria</taxon>
        <taxon>Heunggongvirae</taxon>
        <taxon>Uroviricota</taxon>
        <taxon>Caudoviricetes</taxon>
        <taxon>Pantevenvirales</taxon>
        <taxon>Straboviridae</taxon>
        <taxon>Tevenvirinae</taxon>
        <taxon>Gelderlandvirus</taxon>
        <taxon>Gelderlandvirus cgg41</taxon>
    </lineage>
</organism>
<proteinExistence type="predicted"/>
<dbReference type="Proteomes" id="UP000204511">
    <property type="component" value="Genome"/>
</dbReference>
<accession>A0A1B0VUY7</accession>
<dbReference type="GeneID" id="29060201"/>